<name>A0ABR1F2B7_9ASCO</name>
<dbReference type="EMBL" id="JBBJBU010000009">
    <property type="protein sequence ID" value="KAK7203996.1"/>
    <property type="molecule type" value="Genomic_DNA"/>
</dbReference>
<organism evidence="2 3">
    <name type="scientific">Myxozyma melibiosi</name>
    <dbReference type="NCBI Taxonomy" id="54550"/>
    <lineage>
        <taxon>Eukaryota</taxon>
        <taxon>Fungi</taxon>
        <taxon>Dikarya</taxon>
        <taxon>Ascomycota</taxon>
        <taxon>Saccharomycotina</taxon>
        <taxon>Lipomycetes</taxon>
        <taxon>Lipomycetales</taxon>
        <taxon>Lipomycetaceae</taxon>
        <taxon>Myxozyma</taxon>
    </lineage>
</organism>
<proteinExistence type="predicted"/>
<evidence type="ECO:0000313" key="2">
    <source>
        <dbReference type="EMBL" id="KAK7203996.1"/>
    </source>
</evidence>
<evidence type="ECO:0000313" key="3">
    <source>
        <dbReference type="Proteomes" id="UP001498771"/>
    </source>
</evidence>
<keyword evidence="1" id="KW-0812">Transmembrane</keyword>
<keyword evidence="1" id="KW-0472">Membrane</keyword>
<feature type="transmembrane region" description="Helical" evidence="1">
    <location>
        <begin position="46"/>
        <end position="79"/>
    </location>
</feature>
<dbReference type="GeneID" id="90036670"/>
<keyword evidence="3" id="KW-1185">Reference proteome</keyword>
<accession>A0ABR1F2B7</accession>
<gene>
    <name evidence="2" type="ORF">BZA70DRAFT_268412</name>
</gene>
<protein>
    <submittedName>
        <fullName evidence="2">Uncharacterized protein</fullName>
    </submittedName>
</protein>
<sequence>MNAVTFPDLETISPYPSSANNIYDHHHHPSDSQDTHPLTLRVFSNLLGLSIASVVFIFASVVILVVGLVVIALLVAALLCAAASRRIEFGGGSSIEANHRMHVAGKQSSMQKLMTESAGSIMIISESDVIPDYAIGNPSLRHGFSLRRSKTGSINKPNSISDSKPYYYSELLVREQNRIYLERMRHQTATAAAAATAVSCLALWLLNKRLMRYFLDIRGSKISVVFNKFVVSRKKMNTMSLGSGRGEK</sequence>
<comment type="caution">
    <text evidence="2">The sequence shown here is derived from an EMBL/GenBank/DDBJ whole genome shotgun (WGS) entry which is preliminary data.</text>
</comment>
<reference evidence="2 3" key="1">
    <citation type="submission" date="2024-03" db="EMBL/GenBank/DDBJ databases">
        <title>Genome-scale model development and genomic sequencing of the oleaginous clade Lipomyces.</title>
        <authorList>
            <consortium name="Lawrence Berkeley National Laboratory"/>
            <person name="Czajka J.J."/>
            <person name="Han Y."/>
            <person name="Kim J."/>
            <person name="Mondo S.J."/>
            <person name="Hofstad B.A."/>
            <person name="Robles A."/>
            <person name="Haridas S."/>
            <person name="Riley R."/>
            <person name="LaButti K."/>
            <person name="Pangilinan J."/>
            <person name="Andreopoulos W."/>
            <person name="Lipzen A."/>
            <person name="Yan J."/>
            <person name="Wang M."/>
            <person name="Ng V."/>
            <person name="Grigoriev I.V."/>
            <person name="Spatafora J.W."/>
            <person name="Magnuson J.K."/>
            <person name="Baker S.E."/>
            <person name="Pomraning K.R."/>
        </authorList>
    </citation>
    <scope>NUCLEOTIDE SEQUENCE [LARGE SCALE GENOMIC DNA]</scope>
    <source>
        <strain evidence="2 3">Phaff 52-87</strain>
    </source>
</reference>
<dbReference type="RefSeq" id="XP_064767029.1">
    <property type="nucleotide sequence ID" value="XM_064911158.1"/>
</dbReference>
<feature type="transmembrane region" description="Helical" evidence="1">
    <location>
        <begin position="188"/>
        <end position="206"/>
    </location>
</feature>
<evidence type="ECO:0000256" key="1">
    <source>
        <dbReference type="SAM" id="Phobius"/>
    </source>
</evidence>
<dbReference type="Proteomes" id="UP001498771">
    <property type="component" value="Unassembled WGS sequence"/>
</dbReference>
<keyword evidence="1" id="KW-1133">Transmembrane helix</keyword>